<protein>
    <recommendedName>
        <fullName evidence="10">Probable GTP-binding protein EngB</fullName>
    </recommendedName>
</protein>
<reference evidence="12 13" key="1">
    <citation type="submission" date="2020-07" db="EMBL/GenBank/DDBJ databases">
        <title>Complete genome and description of Selenomonas timonensis sp. nov., a new bacterium isolated from a gingivitis subject.</title>
        <authorList>
            <person name="Antezack A."/>
        </authorList>
    </citation>
    <scope>NUCLEOTIDE SEQUENCE [LARGE SCALE GENOMIC DNA]</scope>
    <source>
        <strain evidence="12 13">Marseille-Q3039</strain>
    </source>
</reference>
<keyword evidence="7 10" id="KW-0342">GTP-binding</keyword>
<dbReference type="Proteomes" id="UP000515480">
    <property type="component" value="Chromosome"/>
</dbReference>
<dbReference type="KEGG" id="stim:H1B31_10280"/>
<keyword evidence="5 10" id="KW-0547">Nucleotide-binding</keyword>
<dbReference type="RefSeq" id="WP_037347039.1">
    <property type="nucleotide sequence ID" value="NZ_CP060204.1"/>
</dbReference>
<evidence type="ECO:0000256" key="10">
    <source>
        <dbReference type="HAMAP-Rule" id="MF_00321"/>
    </source>
</evidence>
<evidence type="ECO:0000313" key="13">
    <source>
        <dbReference type="Proteomes" id="UP000515480"/>
    </source>
</evidence>
<dbReference type="NCBIfam" id="TIGR03598">
    <property type="entry name" value="GTPase_YsxC"/>
    <property type="match status" value="1"/>
</dbReference>
<gene>
    <name evidence="10" type="primary">engB</name>
    <name evidence="12" type="ORF">H1B31_10280</name>
</gene>
<evidence type="ECO:0000256" key="5">
    <source>
        <dbReference type="ARBA" id="ARBA00022741"/>
    </source>
</evidence>
<organism evidence="12 13">
    <name type="scientific">Selenomonas timonae</name>
    <dbReference type="NCBI Taxonomy" id="2754044"/>
    <lineage>
        <taxon>Bacteria</taxon>
        <taxon>Bacillati</taxon>
        <taxon>Bacillota</taxon>
        <taxon>Negativicutes</taxon>
        <taxon>Selenomonadales</taxon>
        <taxon>Selenomonadaceae</taxon>
        <taxon>Selenomonas</taxon>
    </lineage>
</organism>
<name>A0A7G7VJC4_9FIRM</name>
<dbReference type="InterPro" id="IPR027417">
    <property type="entry name" value="P-loop_NTPase"/>
</dbReference>
<evidence type="ECO:0000256" key="3">
    <source>
        <dbReference type="ARBA" id="ARBA00022618"/>
    </source>
</evidence>
<dbReference type="SUPFAM" id="SSF52540">
    <property type="entry name" value="P-loop containing nucleoside triphosphate hydrolases"/>
    <property type="match status" value="1"/>
</dbReference>
<comment type="function">
    <text evidence="10">Necessary for normal cell division and for the maintenance of normal septation.</text>
</comment>
<dbReference type="PANTHER" id="PTHR11649">
    <property type="entry name" value="MSS1/TRME-RELATED GTP-BINDING PROTEIN"/>
    <property type="match status" value="1"/>
</dbReference>
<sequence>MTEHVVITKATYLASAVRCDQYPEERRPAVAFIGRSNVGKSSLINSLTRIRQLARVSSKPGKTQTINFYELLLRIDGGEERHPVHLVDLPGYGYAKVGRESRKTWAKFIEEYFLHAEELRFVCLLLDIRHTPMESDCRMFSWLVEHDIPVLVIATKADKIGKNARNAQIAAIQKKLGVPELTILPYASPKNEGRSDLLDVMAEYLVE</sequence>
<dbReference type="HAMAP" id="MF_00321">
    <property type="entry name" value="GTPase_EngB"/>
    <property type="match status" value="1"/>
</dbReference>
<dbReference type="PROSITE" id="PS51706">
    <property type="entry name" value="G_ENGB"/>
    <property type="match status" value="1"/>
</dbReference>
<evidence type="ECO:0000313" key="12">
    <source>
        <dbReference type="EMBL" id="QNH54217.1"/>
    </source>
</evidence>
<evidence type="ECO:0000256" key="2">
    <source>
        <dbReference type="ARBA" id="ARBA00009638"/>
    </source>
</evidence>
<dbReference type="CDD" id="cd01876">
    <property type="entry name" value="YihA_EngB"/>
    <property type="match status" value="1"/>
</dbReference>
<keyword evidence="13" id="KW-1185">Reference proteome</keyword>
<evidence type="ECO:0000256" key="1">
    <source>
        <dbReference type="ARBA" id="ARBA00001946"/>
    </source>
</evidence>
<keyword evidence="6" id="KW-0460">Magnesium</keyword>
<dbReference type="PANTHER" id="PTHR11649:SF13">
    <property type="entry name" value="ENGB-TYPE G DOMAIN-CONTAINING PROTEIN"/>
    <property type="match status" value="1"/>
</dbReference>
<accession>A0A7G7VJC4</accession>
<dbReference type="AlphaFoldDB" id="A0A7G7VJC4"/>
<evidence type="ECO:0000259" key="11">
    <source>
        <dbReference type="PROSITE" id="PS51706"/>
    </source>
</evidence>
<comment type="cofactor">
    <cofactor evidence="1">
        <name>Mg(2+)</name>
        <dbReference type="ChEBI" id="CHEBI:18420"/>
    </cofactor>
</comment>
<dbReference type="InterPro" id="IPR019987">
    <property type="entry name" value="GTP-bd_ribosome_bio_YsxC"/>
</dbReference>
<keyword evidence="4" id="KW-0479">Metal-binding</keyword>
<dbReference type="GO" id="GO:0000917">
    <property type="term" value="P:division septum assembly"/>
    <property type="evidence" value="ECO:0007669"/>
    <property type="project" value="UniProtKB-KW"/>
</dbReference>
<keyword evidence="3 10" id="KW-0132">Cell division</keyword>
<dbReference type="GO" id="GO:0005525">
    <property type="term" value="F:GTP binding"/>
    <property type="evidence" value="ECO:0007669"/>
    <property type="project" value="UniProtKB-UniRule"/>
</dbReference>
<evidence type="ECO:0000256" key="7">
    <source>
        <dbReference type="ARBA" id="ARBA00023134"/>
    </source>
</evidence>
<dbReference type="Pfam" id="PF01926">
    <property type="entry name" value="MMR_HSR1"/>
    <property type="match status" value="1"/>
</dbReference>
<dbReference type="GO" id="GO:0046872">
    <property type="term" value="F:metal ion binding"/>
    <property type="evidence" value="ECO:0007669"/>
    <property type="project" value="UniProtKB-KW"/>
</dbReference>
<feature type="domain" description="EngB-type G" evidence="11">
    <location>
        <begin position="26"/>
        <end position="207"/>
    </location>
</feature>
<comment type="similarity">
    <text evidence="2 10">Belongs to the TRAFAC class TrmE-Era-EngA-EngB-Septin-like GTPase superfamily. EngB GTPase family.</text>
</comment>
<keyword evidence="9 10" id="KW-0131">Cell cycle</keyword>
<proteinExistence type="inferred from homology"/>
<dbReference type="EMBL" id="CP060204">
    <property type="protein sequence ID" value="QNH54217.1"/>
    <property type="molecule type" value="Genomic_DNA"/>
</dbReference>
<evidence type="ECO:0000256" key="6">
    <source>
        <dbReference type="ARBA" id="ARBA00022842"/>
    </source>
</evidence>
<dbReference type="InterPro" id="IPR006073">
    <property type="entry name" value="GTP-bd"/>
</dbReference>
<dbReference type="GO" id="GO:0005829">
    <property type="term" value="C:cytosol"/>
    <property type="evidence" value="ECO:0007669"/>
    <property type="project" value="TreeGrafter"/>
</dbReference>
<keyword evidence="8 10" id="KW-0717">Septation</keyword>
<evidence type="ECO:0000256" key="4">
    <source>
        <dbReference type="ARBA" id="ARBA00022723"/>
    </source>
</evidence>
<dbReference type="Gene3D" id="3.40.50.300">
    <property type="entry name" value="P-loop containing nucleotide triphosphate hydrolases"/>
    <property type="match status" value="1"/>
</dbReference>
<evidence type="ECO:0000256" key="9">
    <source>
        <dbReference type="ARBA" id="ARBA00023306"/>
    </source>
</evidence>
<evidence type="ECO:0000256" key="8">
    <source>
        <dbReference type="ARBA" id="ARBA00023210"/>
    </source>
</evidence>
<dbReference type="InterPro" id="IPR030393">
    <property type="entry name" value="G_ENGB_dom"/>
</dbReference>